<dbReference type="SMART" id="SM01130">
    <property type="entry name" value="DHDPS"/>
    <property type="match status" value="1"/>
</dbReference>
<dbReference type="SUPFAM" id="SSF51569">
    <property type="entry name" value="Aldolase"/>
    <property type="match status" value="1"/>
</dbReference>
<keyword evidence="1 2" id="KW-0456">Lyase</keyword>
<dbReference type="OrthoDB" id="191315at2759"/>
<evidence type="ECO:0000256" key="1">
    <source>
        <dbReference type="ARBA" id="ARBA00023239"/>
    </source>
</evidence>
<dbReference type="Pfam" id="PF00701">
    <property type="entry name" value="DHDPS"/>
    <property type="match status" value="1"/>
</dbReference>
<sequence length="330" mass="35259">MTVPRTFRPGVYGPLPTFFDENEEIDYEAYKAHLLHLAKLGIVPVVGGSLGEAVHLSREDRISLLTFVRKTLDEAGLQDRPIVAGVGGISLRETIALARDAATAGADAGMVILPAYYAASLGSDMTQIVQYYVDVCAASPIPILLYNFPANAGGLDMPSAVIEEVMRKAPNLCGVKLTCPGSVGKLVRLSGALSDGSVNAVRSFPFLVLDGLIADLIPWCATGGHGTVSGIPNFAPRATMKLWNYTQNPNPTAAETKEAWRLQSILSNADVAAVPSGVRGMKYVLNKTRGYGITPRRPLLPLDECAGEVFYTALKQLLDIEAELELADTD</sequence>
<dbReference type="Gene3D" id="3.20.20.70">
    <property type="entry name" value="Aldolase class I"/>
    <property type="match status" value="1"/>
</dbReference>
<comment type="caution">
    <text evidence="5">The sequence shown here is derived from an EMBL/GenBank/DDBJ whole genome shotgun (WGS) entry which is preliminary data.</text>
</comment>
<dbReference type="InterPro" id="IPR013785">
    <property type="entry name" value="Aldolase_TIM"/>
</dbReference>
<dbReference type="PANTHER" id="PTHR12128">
    <property type="entry name" value="DIHYDRODIPICOLINATE SYNTHASE"/>
    <property type="match status" value="1"/>
</dbReference>
<name>A0A427XL12_9TREE</name>
<dbReference type="PIRSF" id="PIRSF001365">
    <property type="entry name" value="DHDPS"/>
    <property type="match status" value="1"/>
</dbReference>
<evidence type="ECO:0000256" key="3">
    <source>
        <dbReference type="PIRSR" id="PIRSR001365-1"/>
    </source>
</evidence>
<feature type="active site" description="Proton donor/acceptor" evidence="3">
    <location>
        <position position="146"/>
    </location>
</feature>
<evidence type="ECO:0000256" key="2">
    <source>
        <dbReference type="PIRNR" id="PIRNR001365"/>
    </source>
</evidence>
<dbReference type="CDD" id="cd00408">
    <property type="entry name" value="DHDPS-like"/>
    <property type="match status" value="1"/>
</dbReference>
<dbReference type="STRING" id="105984.A0A427XL12"/>
<proteinExistence type="inferred from homology"/>
<dbReference type="PANTHER" id="PTHR12128:SF66">
    <property type="entry name" value="4-HYDROXY-2-OXOGLUTARATE ALDOLASE, MITOCHONDRIAL"/>
    <property type="match status" value="1"/>
</dbReference>
<dbReference type="AlphaFoldDB" id="A0A427XL12"/>
<protein>
    <recommendedName>
        <fullName evidence="7">Dihydrodipicolinate synthase</fullName>
    </recommendedName>
</protein>
<feature type="active site" description="Schiff-base intermediate with substrate" evidence="3">
    <location>
        <position position="176"/>
    </location>
</feature>
<evidence type="ECO:0000313" key="5">
    <source>
        <dbReference type="EMBL" id="RSH79482.1"/>
    </source>
</evidence>
<feature type="binding site" evidence="4">
    <location>
        <position position="228"/>
    </location>
    <ligand>
        <name>pyruvate</name>
        <dbReference type="ChEBI" id="CHEBI:15361"/>
    </ligand>
</feature>
<evidence type="ECO:0000256" key="4">
    <source>
        <dbReference type="PIRSR" id="PIRSR001365-2"/>
    </source>
</evidence>
<gene>
    <name evidence="5" type="ORF">EHS24_001534</name>
</gene>
<dbReference type="GeneID" id="39586077"/>
<keyword evidence="6" id="KW-1185">Reference proteome</keyword>
<dbReference type="InterPro" id="IPR002220">
    <property type="entry name" value="DapA-like"/>
</dbReference>
<accession>A0A427XL12</accession>
<reference evidence="5 6" key="1">
    <citation type="submission" date="2018-11" db="EMBL/GenBank/DDBJ databases">
        <title>Genome sequence of Apiotrichum porosum DSM 27194.</title>
        <authorList>
            <person name="Aliyu H."/>
            <person name="Gorte O."/>
            <person name="Ochsenreither K."/>
        </authorList>
    </citation>
    <scope>NUCLEOTIDE SEQUENCE [LARGE SCALE GENOMIC DNA]</scope>
    <source>
        <strain evidence="5 6">DSM 27194</strain>
    </source>
</reference>
<dbReference type="GO" id="GO:0008840">
    <property type="term" value="F:4-hydroxy-tetrahydrodipicolinate synthase activity"/>
    <property type="evidence" value="ECO:0007669"/>
    <property type="project" value="TreeGrafter"/>
</dbReference>
<dbReference type="Proteomes" id="UP000279236">
    <property type="component" value="Unassembled WGS sequence"/>
</dbReference>
<dbReference type="EMBL" id="RSCE01000010">
    <property type="protein sequence ID" value="RSH79482.1"/>
    <property type="molecule type" value="Genomic_DNA"/>
</dbReference>
<dbReference type="RefSeq" id="XP_028474629.1">
    <property type="nucleotide sequence ID" value="XM_028617322.1"/>
</dbReference>
<comment type="similarity">
    <text evidence="2">Belongs to the DapA family.</text>
</comment>
<evidence type="ECO:0008006" key="7">
    <source>
        <dbReference type="Google" id="ProtNLM"/>
    </source>
</evidence>
<evidence type="ECO:0000313" key="6">
    <source>
        <dbReference type="Proteomes" id="UP000279236"/>
    </source>
</evidence>
<dbReference type="PRINTS" id="PR00146">
    <property type="entry name" value="DHPICSNTHASE"/>
</dbReference>
<organism evidence="5 6">
    <name type="scientific">Apiotrichum porosum</name>
    <dbReference type="NCBI Taxonomy" id="105984"/>
    <lineage>
        <taxon>Eukaryota</taxon>
        <taxon>Fungi</taxon>
        <taxon>Dikarya</taxon>
        <taxon>Basidiomycota</taxon>
        <taxon>Agaricomycotina</taxon>
        <taxon>Tremellomycetes</taxon>
        <taxon>Trichosporonales</taxon>
        <taxon>Trichosporonaceae</taxon>
        <taxon>Apiotrichum</taxon>
    </lineage>
</organism>